<dbReference type="Gene3D" id="3.30.2310.20">
    <property type="entry name" value="RelE-like"/>
    <property type="match status" value="1"/>
</dbReference>
<gene>
    <name evidence="1" type="ORF">GGQ67_003162</name>
</gene>
<name>A0A7W6CSP6_9HYPH</name>
<evidence type="ECO:0000313" key="2">
    <source>
        <dbReference type="Proteomes" id="UP000582090"/>
    </source>
</evidence>
<evidence type="ECO:0000313" key="1">
    <source>
        <dbReference type="EMBL" id="MBB3965489.1"/>
    </source>
</evidence>
<reference evidence="1 2" key="1">
    <citation type="submission" date="2020-08" db="EMBL/GenBank/DDBJ databases">
        <title>Genomic Encyclopedia of Type Strains, Phase IV (KMG-IV): sequencing the most valuable type-strain genomes for metagenomic binning, comparative biology and taxonomic classification.</title>
        <authorList>
            <person name="Goeker M."/>
        </authorList>
    </citation>
    <scope>NUCLEOTIDE SEQUENCE [LARGE SCALE GENOMIC DNA]</scope>
    <source>
        <strain evidence="1 2">DSM 26575</strain>
    </source>
</reference>
<organism evidence="1 2">
    <name type="scientific">Rhizobium metallidurans</name>
    <dbReference type="NCBI Taxonomy" id="1265931"/>
    <lineage>
        <taxon>Bacteria</taxon>
        <taxon>Pseudomonadati</taxon>
        <taxon>Pseudomonadota</taxon>
        <taxon>Alphaproteobacteria</taxon>
        <taxon>Hyphomicrobiales</taxon>
        <taxon>Rhizobiaceae</taxon>
        <taxon>Rhizobium/Agrobacterium group</taxon>
        <taxon>Rhizobium</taxon>
    </lineage>
</organism>
<keyword evidence="2" id="KW-1185">Reference proteome</keyword>
<dbReference type="EMBL" id="JACIDW010000010">
    <property type="protein sequence ID" value="MBB3965489.1"/>
    <property type="molecule type" value="Genomic_DNA"/>
</dbReference>
<dbReference type="RefSeq" id="WP_183901047.1">
    <property type="nucleotide sequence ID" value="NZ_JACIDW010000010.1"/>
</dbReference>
<accession>A0A7W6CSP6</accession>
<proteinExistence type="predicted"/>
<dbReference type="AlphaFoldDB" id="A0A7W6CSP6"/>
<dbReference type="SUPFAM" id="SSF143011">
    <property type="entry name" value="RelE-like"/>
    <property type="match status" value="1"/>
</dbReference>
<dbReference type="InterPro" id="IPR035093">
    <property type="entry name" value="RelE/ParE_toxin_dom_sf"/>
</dbReference>
<dbReference type="Proteomes" id="UP000582090">
    <property type="component" value="Unassembled WGS sequence"/>
</dbReference>
<sequence length="81" mass="9305">MKQIVITREAQKSLSLMQPKRRAAIYAKLDAYALGQPVDIKKLQGRDYYRIRVGRDRVIIDDQGRVVMVIEAGPRGSIYKE</sequence>
<comment type="caution">
    <text evidence="1">The sequence shown here is derived from an EMBL/GenBank/DDBJ whole genome shotgun (WGS) entry which is preliminary data.</text>
</comment>
<protein>
    <submittedName>
        <fullName evidence="1">mRNA interferase RelE/StbE</fullName>
    </submittedName>
</protein>